<evidence type="ECO:0000313" key="8">
    <source>
        <dbReference type="Proteomes" id="UP000321798"/>
    </source>
</evidence>
<dbReference type="InterPro" id="IPR004603">
    <property type="entry name" value="DNA_mismatch_endonuc_vsr"/>
</dbReference>
<protein>
    <recommendedName>
        <fullName evidence="9">Very short patch repair endonuclease</fullName>
    </recommendedName>
</protein>
<dbReference type="Proteomes" id="UP000321798">
    <property type="component" value="Unassembled WGS sequence"/>
</dbReference>
<keyword evidence="4" id="KW-0378">Hydrolase</keyword>
<keyword evidence="5" id="KW-0234">DNA repair</keyword>
<evidence type="ECO:0000256" key="1">
    <source>
        <dbReference type="ARBA" id="ARBA00022722"/>
    </source>
</evidence>
<keyword evidence="1" id="KW-0540">Nuclease</keyword>
<dbReference type="GO" id="GO:0016787">
    <property type="term" value="F:hydrolase activity"/>
    <property type="evidence" value="ECO:0007669"/>
    <property type="project" value="UniProtKB-KW"/>
</dbReference>
<dbReference type="Gene3D" id="3.40.960.10">
    <property type="entry name" value="VSR Endonuclease"/>
    <property type="match status" value="1"/>
</dbReference>
<evidence type="ECO:0000256" key="3">
    <source>
        <dbReference type="ARBA" id="ARBA00022763"/>
    </source>
</evidence>
<dbReference type="CDD" id="cd00221">
    <property type="entry name" value="Vsr"/>
    <property type="match status" value="1"/>
</dbReference>
<keyword evidence="8" id="KW-1185">Reference proteome</keyword>
<dbReference type="InterPro" id="IPR011335">
    <property type="entry name" value="Restrct_endonuc-II-like"/>
</dbReference>
<evidence type="ECO:0000256" key="4">
    <source>
        <dbReference type="ARBA" id="ARBA00022801"/>
    </source>
</evidence>
<dbReference type="GO" id="GO:0004519">
    <property type="term" value="F:endonuclease activity"/>
    <property type="evidence" value="ECO:0007669"/>
    <property type="project" value="UniProtKB-KW"/>
</dbReference>
<keyword evidence="2" id="KW-0255">Endonuclease</keyword>
<organism evidence="7 8">
    <name type="scientific">Cellulomonas soli</name>
    <dbReference type="NCBI Taxonomy" id="931535"/>
    <lineage>
        <taxon>Bacteria</taxon>
        <taxon>Bacillati</taxon>
        <taxon>Actinomycetota</taxon>
        <taxon>Actinomycetes</taxon>
        <taxon>Micrococcales</taxon>
        <taxon>Cellulomonadaceae</taxon>
        <taxon>Cellulomonas</taxon>
    </lineage>
</organism>
<name>A0A512PIK0_9CELL</name>
<dbReference type="AlphaFoldDB" id="A0A512PIK0"/>
<dbReference type="GO" id="GO:0006298">
    <property type="term" value="P:mismatch repair"/>
    <property type="evidence" value="ECO:0007669"/>
    <property type="project" value="InterPro"/>
</dbReference>
<evidence type="ECO:0000256" key="5">
    <source>
        <dbReference type="ARBA" id="ARBA00023204"/>
    </source>
</evidence>
<dbReference type="RefSeq" id="WP_218866464.1">
    <property type="nucleotide sequence ID" value="NZ_BKAL01000021.1"/>
</dbReference>
<proteinExistence type="inferred from homology"/>
<dbReference type="NCBIfam" id="TIGR00632">
    <property type="entry name" value="vsr"/>
    <property type="match status" value="1"/>
</dbReference>
<comment type="caution">
    <text evidence="7">The sequence shown here is derived from an EMBL/GenBank/DDBJ whole genome shotgun (WGS) entry which is preliminary data.</text>
</comment>
<accession>A0A512PIK0</accession>
<dbReference type="Pfam" id="PF03852">
    <property type="entry name" value="Vsr"/>
    <property type="match status" value="1"/>
</dbReference>
<reference evidence="7 8" key="1">
    <citation type="submission" date="2019-07" db="EMBL/GenBank/DDBJ databases">
        <title>Whole genome shotgun sequence of Cellulomonas soli NBRC 109434.</title>
        <authorList>
            <person name="Hosoyama A."/>
            <person name="Uohara A."/>
            <person name="Ohji S."/>
            <person name="Ichikawa N."/>
        </authorList>
    </citation>
    <scope>NUCLEOTIDE SEQUENCE [LARGE SCALE GENOMIC DNA]</scope>
    <source>
        <strain evidence="7 8">NBRC 109434</strain>
    </source>
</reference>
<gene>
    <name evidence="7" type="ORF">CSO01_37320</name>
</gene>
<evidence type="ECO:0000256" key="6">
    <source>
        <dbReference type="ARBA" id="ARBA00029466"/>
    </source>
</evidence>
<dbReference type="EMBL" id="BKAL01000021">
    <property type="protein sequence ID" value="GEP71017.1"/>
    <property type="molecule type" value="Genomic_DNA"/>
</dbReference>
<keyword evidence="3" id="KW-0227">DNA damage</keyword>
<sequence>MRRHPRRDTGPELALRRRLHAAGYRYRVVYPVPGYPRRSIDIAFTRAKVAVFVDGCFWHGCSTHRQVPATNTAWWAEKLSANRARDEGTTAHLMELGWTVLRFWEHTAPDDAFAAITHALGTSLPAQRQSAERSDPPNLVE</sequence>
<dbReference type="SUPFAM" id="SSF52980">
    <property type="entry name" value="Restriction endonuclease-like"/>
    <property type="match status" value="1"/>
</dbReference>
<comment type="similarity">
    <text evidence="6">Belongs to the Vsr family.</text>
</comment>
<evidence type="ECO:0008006" key="9">
    <source>
        <dbReference type="Google" id="ProtNLM"/>
    </source>
</evidence>
<evidence type="ECO:0000313" key="7">
    <source>
        <dbReference type="EMBL" id="GEP71017.1"/>
    </source>
</evidence>
<evidence type="ECO:0000256" key="2">
    <source>
        <dbReference type="ARBA" id="ARBA00022759"/>
    </source>
</evidence>